<protein>
    <submittedName>
        <fullName evidence="1">Uncharacterized protein</fullName>
    </submittedName>
</protein>
<dbReference type="Proteomes" id="UP000324222">
    <property type="component" value="Unassembled WGS sequence"/>
</dbReference>
<reference evidence="1 2" key="1">
    <citation type="submission" date="2019-05" db="EMBL/GenBank/DDBJ databases">
        <title>Another draft genome of Portunus trituberculatus and its Hox gene families provides insights of decapod evolution.</title>
        <authorList>
            <person name="Jeong J.-H."/>
            <person name="Song I."/>
            <person name="Kim S."/>
            <person name="Choi T."/>
            <person name="Kim D."/>
            <person name="Ryu S."/>
            <person name="Kim W."/>
        </authorList>
    </citation>
    <scope>NUCLEOTIDE SEQUENCE [LARGE SCALE GENOMIC DNA]</scope>
    <source>
        <tissue evidence="1">Muscle</tissue>
    </source>
</reference>
<evidence type="ECO:0000313" key="1">
    <source>
        <dbReference type="EMBL" id="MPC65677.1"/>
    </source>
</evidence>
<evidence type="ECO:0000313" key="2">
    <source>
        <dbReference type="Proteomes" id="UP000324222"/>
    </source>
</evidence>
<gene>
    <name evidence="1" type="ORF">E2C01_059815</name>
</gene>
<sequence length="11" mass="1287">MRQAKQRLAGQ</sequence>
<name>A0A5B7H8V0_PORTR</name>
<organism evidence="1 2">
    <name type="scientific">Portunus trituberculatus</name>
    <name type="common">Swimming crab</name>
    <name type="synonym">Neptunus trituberculatus</name>
    <dbReference type="NCBI Taxonomy" id="210409"/>
    <lineage>
        <taxon>Eukaryota</taxon>
        <taxon>Metazoa</taxon>
        <taxon>Ecdysozoa</taxon>
        <taxon>Arthropoda</taxon>
        <taxon>Crustacea</taxon>
        <taxon>Multicrustacea</taxon>
        <taxon>Malacostraca</taxon>
        <taxon>Eumalacostraca</taxon>
        <taxon>Eucarida</taxon>
        <taxon>Decapoda</taxon>
        <taxon>Pleocyemata</taxon>
        <taxon>Brachyura</taxon>
        <taxon>Eubrachyura</taxon>
        <taxon>Portunoidea</taxon>
        <taxon>Portunidae</taxon>
        <taxon>Portuninae</taxon>
        <taxon>Portunus</taxon>
    </lineage>
</organism>
<comment type="caution">
    <text evidence="1">The sequence shown here is derived from an EMBL/GenBank/DDBJ whole genome shotgun (WGS) entry which is preliminary data.</text>
</comment>
<dbReference type="EMBL" id="VSRR010023676">
    <property type="protein sequence ID" value="MPC65677.1"/>
    <property type="molecule type" value="Genomic_DNA"/>
</dbReference>
<keyword evidence="2" id="KW-1185">Reference proteome</keyword>
<accession>A0A5B7H8V0</accession>
<proteinExistence type="predicted"/>